<evidence type="ECO:0000256" key="1">
    <source>
        <dbReference type="ARBA" id="ARBA00007592"/>
    </source>
</evidence>
<dbReference type="SMART" id="SM01130">
    <property type="entry name" value="DHDPS"/>
    <property type="match status" value="1"/>
</dbReference>
<gene>
    <name evidence="4" type="ORF">WJU22_21205</name>
</gene>
<dbReference type="EC" id="4.1.3.3" evidence="4"/>
<evidence type="ECO:0000256" key="3">
    <source>
        <dbReference type="PIRNR" id="PIRNR001365"/>
    </source>
</evidence>
<dbReference type="PIRSF" id="PIRSF001365">
    <property type="entry name" value="DHDPS"/>
    <property type="match status" value="1"/>
</dbReference>
<dbReference type="Gene3D" id="3.20.20.70">
    <property type="entry name" value="Aldolase class I"/>
    <property type="match status" value="1"/>
</dbReference>
<dbReference type="SUPFAM" id="SSF51569">
    <property type="entry name" value="Aldolase"/>
    <property type="match status" value="1"/>
</dbReference>
<dbReference type="InterPro" id="IPR013785">
    <property type="entry name" value="Aldolase_TIM"/>
</dbReference>
<dbReference type="CDD" id="cd00408">
    <property type="entry name" value="DHDPS-like"/>
    <property type="match status" value="1"/>
</dbReference>
<dbReference type="RefSeq" id="WP_341840173.1">
    <property type="nucleotide sequence ID" value="NZ_CP149792.1"/>
</dbReference>
<dbReference type="PANTHER" id="PTHR12128:SF66">
    <property type="entry name" value="4-HYDROXY-2-OXOGLUTARATE ALDOLASE, MITOCHONDRIAL"/>
    <property type="match status" value="1"/>
</dbReference>
<proteinExistence type="inferred from homology"/>
<organism evidence="4 5">
    <name type="scientific">Chitinophaga caseinilytica</name>
    <dbReference type="NCBI Taxonomy" id="2267521"/>
    <lineage>
        <taxon>Bacteria</taxon>
        <taxon>Pseudomonadati</taxon>
        <taxon>Bacteroidota</taxon>
        <taxon>Chitinophagia</taxon>
        <taxon>Chitinophagales</taxon>
        <taxon>Chitinophagaceae</taxon>
        <taxon>Chitinophaga</taxon>
    </lineage>
</organism>
<sequence length="312" mass="35152">MQKKFVPVMITPFNLKARIDLGMVEQLIDFYLEAGVKGFFANCLSSEMYSISEDERLELTRHVVNYVNGRVPVVATGSFGLTIPDKAQFIRNIHDTGVDAVIMITGHFANVDEPDAVLIDRFHQMFDLTGDIPLGLYECPAPYKRVLSAEVLKTLLDSNRLIYHKDTSCQVESVREKLAAINNPKFEFYDAHTPNAVDSLRMGAAGMSSISGNFYPEILVWLCNNAADPSKAEDVAWIQEELRRVDPLIHIAYPMSAKYFLQLRGIPVRTISRAHVLELTPQQKEVLQGIHRDFKGWCERLGIREAATSHAL</sequence>
<dbReference type="InterPro" id="IPR002220">
    <property type="entry name" value="DapA-like"/>
</dbReference>
<evidence type="ECO:0000313" key="4">
    <source>
        <dbReference type="EMBL" id="WZN45421.1"/>
    </source>
</evidence>
<accession>A0ABZ2YZH4</accession>
<evidence type="ECO:0000256" key="2">
    <source>
        <dbReference type="ARBA" id="ARBA00023239"/>
    </source>
</evidence>
<dbReference type="PANTHER" id="PTHR12128">
    <property type="entry name" value="DIHYDRODIPICOLINATE SYNTHASE"/>
    <property type="match status" value="1"/>
</dbReference>
<keyword evidence="5" id="KW-1185">Reference proteome</keyword>
<protein>
    <submittedName>
        <fullName evidence="4">Dihydrodipicolinate synthase family protein</fullName>
        <ecNumber evidence="4">4.1.3.3</ecNumber>
        <ecNumber evidence="4">4.2.1.41</ecNumber>
        <ecNumber evidence="4">4.3.3.7</ecNumber>
    </submittedName>
</protein>
<comment type="similarity">
    <text evidence="1 3">Belongs to the DapA family.</text>
</comment>
<dbReference type="EMBL" id="CP150096">
    <property type="protein sequence ID" value="WZN45421.1"/>
    <property type="molecule type" value="Genomic_DNA"/>
</dbReference>
<dbReference type="EC" id="4.3.3.7" evidence="4"/>
<keyword evidence="2 3" id="KW-0456">Lyase</keyword>
<dbReference type="GO" id="GO:0008747">
    <property type="term" value="F:N-acetylneuraminate lyase activity"/>
    <property type="evidence" value="ECO:0007669"/>
    <property type="project" value="UniProtKB-EC"/>
</dbReference>
<dbReference type="Proteomes" id="UP001449657">
    <property type="component" value="Chromosome"/>
</dbReference>
<name>A0ABZ2YZH4_9BACT</name>
<reference evidence="4 5" key="1">
    <citation type="submission" date="2024-03" db="EMBL/GenBank/DDBJ databases">
        <title>Chitinophaga caseinilytica sp. nov., a casein hydrolysing bacterium isolated from forest soil.</title>
        <authorList>
            <person name="Lee D.S."/>
            <person name="Han D.M."/>
            <person name="Baek J.H."/>
            <person name="Choi D.G."/>
            <person name="Jeon J.H."/>
            <person name="Jeon C.O."/>
        </authorList>
    </citation>
    <scope>NUCLEOTIDE SEQUENCE [LARGE SCALE GENOMIC DNA]</scope>
    <source>
        <strain evidence="4 5">KACC 19118</strain>
    </source>
</reference>
<evidence type="ECO:0000313" key="5">
    <source>
        <dbReference type="Proteomes" id="UP001449657"/>
    </source>
</evidence>
<dbReference type="GO" id="GO:0008840">
    <property type="term" value="F:4-hydroxy-tetrahydrodipicolinate synthase activity"/>
    <property type="evidence" value="ECO:0007669"/>
    <property type="project" value="UniProtKB-EC"/>
</dbReference>
<dbReference type="EC" id="4.2.1.41" evidence="4"/>
<dbReference type="Pfam" id="PF00701">
    <property type="entry name" value="DHDPS"/>
    <property type="match status" value="1"/>
</dbReference>
<dbReference type="GO" id="GO:0047448">
    <property type="term" value="F:5-dehydro-4-deoxyglucarate dehydratase activity"/>
    <property type="evidence" value="ECO:0007669"/>
    <property type="project" value="UniProtKB-EC"/>
</dbReference>